<reference evidence="4 5" key="1">
    <citation type="journal article" date="2021" name="Nat. Plants">
        <title>The Taxus genome provides insights into paclitaxel biosynthesis.</title>
        <authorList>
            <person name="Xiong X."/>
            <person name="Gou J."/>
            <person name="Liao Q."/>
            <person name="Li Y."/>
            <person name="Zhou Q."/>
            <person name="Bi G."/>
            <person name="Li C."/>
            <person name="Du R."/>
            <person name="Wang X."/>
            <person name="Sun T."/>
            <person name="Guo L."/>
            <person name="Liang H."/>
            <person name="Lu P."/>
            <person name="Wu Y."/>
            <person name="Zhang Z."/>
            <person name="Ro D.K."/>
            <person name="Shang Y."/>
            <person name="Huang S."/>
            <person name="Yan J."/>
        </authorList>
    </citation>
    <scope>NUCLEOTIDE SEQUENCE [LARGE SCALE GENOMIC DNA]</scope>
    <source>
        <strain evidence="4">Ta-2019</strain>
    </source>
</reference>
<evidence type="ECO:0000256" key="1">
    <source>
        <dbReference type="ARBA" id="ARBA00022692"/>
    </source>
</evidence>
<dbReference type="Gene3D" id="1.20.1560.10">
    <property type="entry name" value="ABC transporter type 1, transmembrane domain"/>
    <property type="match status" value="1"/>
</dbReference>
<dbReference type="Proteomes" id="UP000824469">
    <property type="component" value="Unassembled WGS sequence"/>
</dbReference>
<accession>A0AA38C2A4</accession>
<evidence type="ECO:0000256" key="3">
    <source>
        <dbReference type="ARBA" id="ARBA00023136"/>
    </source>
</evidence>
<evidence type="ECO:0000313" key="5">
    <source>
        <dbReference type="Proteomes" id="UP000824469"/>
    </source>
</evidence>
<proteinExistence type="predicted"/>
<dbReference type="InterPro" id="IPR036640">
    <property type="entry name" value="ABC1_TM_sf"/>
</dbReference>
<gene>
    <name evidence="4" type="ORF">KI387_043417</name>
</gene>
<feature type="non-terminal residue" evidence="4">
    <location>
        <position position="1"/>
    </location>
</feature>
<dbReference type="EMBL" id="JAHRHJ020003648">
    <property type="protein sequence ID" value="KAH9291388.1"/>
    <property type="molecule type" value="Genomic_DNA"/>
</dbReference>
<evidence type="ECO:0000313" key="4">
    <source>
        <dbReference type="EMBL" id="KAH9291388.1"/>
    </source>
</evidence>
<name>A0AA38C2A4_TAXCH</name>
<keyword evidence="2" id="KW-1133">Transmembrane helix</keyword>
<keyword evidence="3" id="KW-0472">Membrane</keyword>
<organism evidence="4 5">
    <name type="scientific">Taxus chinensis</name>
    <name type="common">Chinese yew</name>
    <name type="synonym">Taxus wallichiana var. chinensis</name>
    <dbReference type="NCBI Taxonomy" id="29808"/>
    <lineage>
        <taxon>Eukaryota</taxon>
        <taxon>Viridiplantae</taxon>
        <taxon>Streptophyta</taxon>
        <taxon>Embryophyta</taxon>
        <taxon>Tracheophyta</taxon>
        <taxon>Spermatophyta</taxon>
        <taxon>Pinopsida</taxon>
        <taxon>Pinidae</taxon>
        <taxon>Conifers II</taxon>
        <taxon>Cupressales</taxon>
        <taxon>Taxaceae</taxon>
        <taxon>Taxus</taxon>
    </lineage>
</organism>
<dbReference type="AlphaFoldDB" id="A0AA38C2A4"/>
<evidence type="ECO:0000256" key="2">
    <source>
        <dbReference type="ARBA" id="ARBA00022989"/>
    </source>
</evidence>
<dbReference type="GO" id="GO:0005524">
    <property type="term" value="F:ATP binding"/>
    <property type="evidence" value="ECO:0007669"/>
    <property type="project" value="InterPro"/>
</dbReference>
<keyword evidence="5" id="KW-1185">Reference proteome</keyword>
<dbReference type="GO" id="GO:0016020">
    <property type="term" value="C:membrane"/>
    <property type="evidence" value="ECO:0007669"/>
    <property type="project" value="InterPro"/>
</dbReference>
<keyword evidence="1" id="KW-0812">Transmembrane</keyword>
<protein>
    <submittedName>
        <fullName evidence="4">Uncharacterized protein</fullName>
    </submittedName>
</protein>
<sequence>RNSRLGVTIWQLFQYADWIDRLMMFAGSLGAVGDGLYHPSILVIMSSAVNGLGSGLNSMDNLNQARI</sequence>
<comment type="caution">
    <text evidence="4">The sequence shown here is derived from an EMBL/GenBank/DDBJ whole genome shotgun (WGS) entry which is preliminary data.</text>
</comment>